<protein>
    <submittedName>
        <fullName evidence="2">Uncharacterized protein</fullName>
    </submittedName>
</protein>
<organism evidence="2 3">
    <name type="scientific">Peptoniphilus lacrimalis 315-B</name>
    <dbReference type="NCBI Taxonomy" id="596330"/>
    <lineage>
        <taxon>Bacteria</taxon>
        <taxon>Bacillati</taxon>
        <taxon>Bacillota</taxon>
        <taxon>Tissierellia</taxon>
        <taxon>Tissierellales</taxon>
        <taxon>Peptoniphilaceae</taxon>
        <taxon>Peptoniphilus</taxon>
    </lineage>
</organism>
<name>D1VU27_9FIRM</name>
<dbReference type="Pfam" id="PF13346">
    <property type="entry name" value="ABC2_membrane_5"/>
    <property type="match status" value="1"/>
</dbReference>
<feature type="transmembrane region" description="Helical" evidence="1">
    <location>
        <begin position="138"/>
        <end position="156"/>
    </location>
</feature>
<keyword evidence="1" id="KW-1133">Transmembrane helix</keyword>
<keyword evidence="3" id="KW-1185">Reference proteome</keyword>
<feature type="transmembrane region" description="Helical" evidence="1">
    <location>
        <begin position="105"/>
        <end position="126"/>
    </location>
</feature>
<dbReference type="AlphaFoldDB" id="D1VU27"/>
<evidence type="ECO:0000313" key="3">
    <source>
        <dbReference type="Proteomes" id="UP000005711"/>
    </source>
</evidence>
<keyword evidence="1" id="KW-0812">Transmembrane</keyword>
<dbReference type="EMBL" id="ADDO01000052">
    <property type="protein sequence ID" value="EFA89986.1"/>
    <property type="molecule type" value="Genomic_DNA"/>
</dbReference>
<feature type="transmembrane region" description="Helical" evidence="1">
    <location>
        <begin position="168"/>
        <end position="190"/>
    </location>
</feature>
<evidence type="ECO:0000256" key="1">
    <source>
        <dbReference type="SAM" id="Phobius"/>
    </source>
</evidence>
<feature type="transmembrane region" description="Helical" evidence="1">
    <location>
        <begin position="37"/>
        <end position="56"/>
    </location>
</feature>
<reference evidence="2 3" key="1">
    <citation type="submission" date="2009-12" db="EMBL/GenBank/DDBJ databases">
        <title>Genome Sequence of Peptoniphilus lacrimalis 315-B.</title>
        <authorList>
            <person name="Durkin A.S."/>
            <person name="Madupu R."/>
            <person name="Torralba M."/>
            <person name="Methe B."/>
            <person name="Sutton G."/>
            <person name="Strausberg R.L."/>
            <person name="Nelson K.E."/>
        </authorList>
    </citation>
    <scope>NUCLEOTIDE SEQUENCE [LARGE SCALE GENOMIC DNA]</scope>
    <source>
        <strain evidence="2 3">315-B</strain>
    </source>
</reference>
<dbReference type="RefSeq" id="WP_004825099.1">
    <property type="nucleotide sequence ID" value="NZ_ADDO01000052.1"/>
</dbReference>
<accession>D1VU27</accession>
<dbReference type="InterPro" id="IPR025699">
    <property type="entry name" value="ABC2_memb-like"/>
</dbReference>
<keyword evidence="1" id="KW-0472">Membrane</keyword>
<comment type="caution">
    <text evidence="2">The sequence shown here is derived from an EMBL/GenBank/DDBJ whole genome shotgun (WGS) entry which is preliminary data.</text>
</comment>
<dbReference type="Proteomes" id="UP000005711">
    <property type="component" value="Unassembled WGS sequence"/>
</dbReference>
<evidence type="ECO:0000313" key="2">
    <source>
        <dbReference type="EMBL" id="EFA89986.1"/>
    </source>
</evidence>
<proteinExistence type="predicted"/>
<feature type="transmembrane region" description="Helical" evidence="1">
    <location>
        <begin position="12"/>
        <end position="31"/>
    </location>
</feature>
<feature type="transmembrane region" description="Helical" evidence="1">
    <location>
        <begin position="77"/>
        <end position="99"/>
    </location>
</feature>
<sequence>MKTLFIKFIYENKIMNIIFAIGILLFIFLTLSFSANFNAYLVVIPLIYYILNTMQFKEKLISSLLIYPISREAVVNFNFLVNIFLMALSVIFAFNYLLVIGKIEFKSFLIVFVAISLVMAAYSFIIPIKLKYGDNSSITLLIYIFPSIFQIIKNLFGIDLMNYFDFSTIFKIVNFMIFNFIIYIASYTWAKRIIRNKEF</sequence>
<gene>
    <name evidence="2" type="ORF">HMPREF0628_1520</name>
</gene>